<evidence type="ECO:0000313" key="2">
    <source>
        <dbReference type="Proteomes" id="UP001239111"/>
    </source>
</evidence>
<gene>
    <name evidence="1" type="ORF">QAD02_009657</name>
</gene>
<dbReference type="EMBL" id="CM056744">
    <property type="protein sequence ID" value="KAJ8667994.1"/>
    <property type="molecule type" value="Genomic_DNA"/>
</dbReference>
<comment type="caution">
    <text evidence="1">The sequence shown here is derived from an EMBL/GenBank/DDBJ whole genome shotgun (WGS) entry which is preliminary data.</text>
</comment>
<name>A0ACC2NAC0_9HYME</name>
<dbReference type="Proteomes" id="UP001239111">
    <property type="component" value="Chromosome 4"/>
</dbReference>
<organism evidence="1 2">
    <name type="scientific">Eretmocerus hayati</name>
    <dbReference type="NCBI Taxonomy" id="131215"/>
    <lineage>
        <taxon>Eukaryota</taxon>
        <taxon>Metazoa</taxon>
        <taxon>Ecdysozoa</taxon>
        <taxon>Arthropoda</taxon>
        <taxon>Hexapoda</taxon>
        <taxon>Insecta</taxon>
        <taxon>Pterygota</taxon>
        <taxon>Neoptera</taxon>
        <taxon>Endopterygota</taxon>
        <taxon>Hymenoptera</taxon>
        <taxon>Apocrita</taxon>
        <taxon>Proctotrupomorpha</taxon>
        <taxon>Chalcidoidea</taxon>
        <taxon>Aphelinidae</taxon>
        <taxon>Aphelininae</taxon>
        <taxon>Eretmocerus</taxon>
    </lineage>
</organism>
<accession>A0ACC2NAC0</accession>
<evidence type="ECO:0000313" key="1">
    <source>
        <dbReference type="EMBL" id="KAJ8667994.1"/>
    </source>
</evidence>
<reference evidence="1" key="1">
    <citation type="submission" date="2023-04" db="EMBL/GenBank/DDBJ databases">
        <title>A chromosome-level genome assembly of the parasitoid wasp Eretmocerus hayati.</title>
        <authorList>
            <person name="Zhong Y."/>
            <person name="Liu S."/>
            <person name="Liu Y."/>
        </authorList>
    </citation>
    <scope>NUCLEOTIDE SEQUENCE</scope>
    <source>
        <strain evidence="1">ZJU_SS_LIU_2023</strain>
    </source>
</reference>
<keyword evidence="2" id="KW-1185">Reference proteome</keyword>
<protein>
    <submittedName>
        <fullName evidence="1">Uncharacterized protein</fullName>
    </submittedName>
</protein>
<proteinExistence type="predicted"/>
<sequence length="430" mass="47113">MSDFGSDGSGSSVERFLREINNVSTGNLDSDISSNYCSDWMEKTAHENTCKSEEVDHTIYEGDSSLKTEDSISCNEISVQSESNEGGQRKNTSDVGSLLENNLTGSNDESDTCCGEKNIRQSFKPDSQSENEVVSDGENEFLGLGEKDCKTSNIHQSLSLEPSQASNPEYTDTTQGDLLNSSLHKDDSCNEQSTDQSMKYLSLENSNYGSNVDIPESNEKVSPKDSISSDESCNMLSDPYDQRISEFCSSSHQAKHTEVSEENMCSNIVITVDPMMNKDSGTTEKVDVGSRFRASTPDRTVINGMNDNAREANNLHYNIRGGETSQVKKIVTAPVFPPSPTDEVDSETEHDSCNEWLGGNSSTNQLQNGGPRKKNKVCTKMDVSNHGKNCDIAEEKNISSYHSNSELETTGDEVHNSSYLSPVELSSSEK</sequence>